<dbReference type="PANTHER" id="PTHR12895">
    <property type="entry name" value="DYMECLIN"/>
    <property type="match status" value="1"/>
</dbReference>
<dbReference type="PANTHER" id="PTHR12895:SF9">
    <property type="entry name" value="DYMECLIN"/>
    <property type="match status" value="1"/>
</dbReference>
<keyword evidence="6" id="KW-1185">Reference proteome</keyword>
<dbReference type="AlphaFoldDB" id="A0A0N5CM24"/>
<keyword evidence="4" id="KW-0449">Lipoprotein</keyword>
<comment type="similarity">
    <text evidence="1">Belongs to the dymeclin family.</text>
</comment>
<evidence type="ECO:0000256" key="4">
    <source>
        <dbReference type="ARBA" id="ARBA00023288"/>
    </source>
</evidence>
<organism evidence="7">
    <name type="scientific">Thelazia callipaeda</name>
    <name type="common">Oriental eyeworm</name>
    <name type="synonym">Parasitic nematode</name>
    <dbReference type="NCBI Taxonomy" id="103827"/>
    <lineage>
        <taxon>Eukaryota</taxon>
        <taxon>Metazoa</taxon>
        <taxon>Ecdysozoa</taxon>
        <taxon>Nematoda</taxon>
        <taxon>Chromadorea</taxon>
        <taxon>Rhabditida</taxon>
        <taxon>Spirurina</taxon>
        <taxon>Spiruromorpha</taxon>
        <taxon>Thelazioidea</taxon>
        <taxon>Thelaziidae</taxon>
        <taxon>Thelazia</taxon>
    </lineage>
</organism>
<dbReference type="Pfam" id="PF09742">
    <property type="entry name" value="Dymeclin"/>
    <property type="match status" value="1"/>
</dbReference>
<dbReference type="WBParaSite" id="TCLT_0000118901-mRNA-1">
    <property type="protein sequence ID" value="TCLT_0000118901-mRNA-1"/>
    <property type="gene ID" value="TCLT_0000118901"/>
</dbReference>
<dbReference type="OMA" id="PYVCQRF"/>
<protein>
    <recommendedName>
        <fullName evidence="2">Dymeclin</fullName>
    </recommendedName>
</protein>
<evidence type="ECO:0000256" key="3">
    <source>
        <dbReference type="ARBA" id="ARBA00022707"/>
    </source>
</evidence>
<accession>A0A0N5CM24</accession>
<dbReference type="EMBL" id="UYYF01000132">
    <property type="protein sequence ID" value="VDM96485.1"/>
    <property type="molecule type" value="Genomic_DNA"/>
</dbReference>
<reference evidence="5 6" key="2">
    <citation type="submission" date="2018-11" db="EMBL/GenBank/DDBJ databases">
        <authorList>
            <consortium name="Pathogen Informatics"/>
        </authorList>
    </citation>
    <scope>NUCLEOTIDE SEQUENCE [LARGE SCALE GENOMIC DNA]</scope>
</reference>
<sequence length="689" mass="78821">MGTVISSETVVEENAYIRRFVGLQPIGDNDPFWNHFLSFNLRISCNDRREVKKFDVSLVDSLQSLMYNTPTTCNFASFVRVFLRRTAELKASEICQKQSVKVYSTIFLWQAGNALTIFRYVCKFLVQRLNESIFVSYFDKTQAQEKIGEDSDVEAEFDNLYNNKAEEFLGALIDIVVDLPVNDSTETIHIEAVKCLMTLLSSQLYDESATKSNIFYQYLIQGRCSTRSLEITRALMSNYLYRNTPYIVKHEKEPESIVLGFAASVWSAVQSVTGMDDSSSSDDDYEIVPPASLGSLSILLLLNLACHQEQKTKLNPYKESLSGFQNSQEVSSLKSHGNGIFKLDYSVLYERLCATVNQQSPMLFLYSLLHRNVGFRNYVLSRINLEKLVLPVLTVLHNGAQSTGLVNSCNAHHVYLALIVILILSEDDFFCKVAHETMIKDTSSFSNERPLGEISLGGLIILVFVRTIQLNTVKTKDRYLHTNCLAALANMSSYFKNLAPVVCQKLIGLLEVFTRRHSKLIENMRLRAEYDIIQDKESCNYHKDVTALEEGIRTLLEICNSCLTSNLRSNPHFIYTILYKRDLFDAFQNHPMFQDLICNICAVINYFASRVSLLEKGSSVSAVLDTIEKGALQWPTDRLKKFPEMKFKYVEDENTVEFFVPYVWRLTFQFSTLYWEPLRIRLFNASFLS</sequence>
<keyword evidence="3" id="KW-0519">Myristate</keyword>
<proteinExistence type="inferred from homology"/>
<dbReference type="STRING" id="103827.A0A0N5CM24"/>
<reference evidence="7" key="1">
    <citation type="submission" date="2017-02" db="UniProtKB">
        <authorList>
            <consortium name="WormBaseParasite"/>
        </authorList>
    </citation>
    <scope>IDENTIFICATION</scope>
</reference>
<evidence type="ECO:0000313" key="6">
    <source>
        <dbReference type="Proteomes" id="UP000276776"/>
    </source>
</evidence>
<evidence type="ECO:0000313" key="5">
    <source>
        <dbReference type="EMBL" id="VDM96485.1"/>
    </source>
</evidence>
<evidence type="ECO:0000313" key="7">
    <source>
        <dbReference type="WBParaSite" id="TCLT_0000118901-mRNA-1"/>
    </source>
</evidence>
<evidence type="ECO:0000256" key="2">
    <source>
        <dbReference type="ARBA" id="ARBA00015736"/>
    </source>
</evidence>
<evidence type="ECO:0000256" key="1">
    <source>
        <dbReference type="ARBA" id="ARBA00010603"/>
    </source>
</evidence>
<dbReference type="Proteomes" id="UP000276776">
    <property type="component" value="Unassembled WGS sequence"/>
</dbReference>
<dbReference type="InterPro" id="IPR019142">
    <property type="entry name" value="Dymeclin"/>
</dbReference>
<gene>
    <name evidence="5" type="ORF">TCLT_LOCUS1190</name>
</gene>
<dbReference type="GO" id="GO:0005794">
    <property type="term" value="C:Golgi apparatus"/>
    <property type="evidence" value="ECO:0007669"/>
    <property type="project" value="TreeGrafter"/>
</dbReference>
<dbReference type="OrthoDB" id="10253409at2759"/>
<dbReference type="GO" id="GO:0007030">
    <property type="term" value="P:Golgi organization"/>
    <property type="evidence" value="ECO:0007669"/>
    <property type="project" value="TreeGrafter"/>
</dbReference>
<name>A0A0N5CM24_THECL</name>